<dbReference type="InterPro" id="IPR051057">
    <property type="entry name" value="PI-PLC_domain"/>
</dbReference>
<dbReference type="PANTHER" id="PTHR13593:SF143">
    <property type="entry name" value="PHOSPHATIDYLINOSITOL-SPECIFIC PHOSPHOLIPASE C X DOMAIN-CONTAINING PROTEIN"/>
    <property type="match status" value="1"/>
</dbReference>
<evidence type="ECO:0000313" key="3">
    <source>
        <dbReference type="Proteomes" id="UP000030816"/>
    </source>
</evidence>
<gene>
    <name evidence="2" type="ORF">MAM_03115</name>
</gene>
<protein>
    <submittedName>
        <fullName evidence="2">LysM domain-containing protein</fullName>
    </submittedName>
</protein>
<name>A0A0B2X173_METAS</name>
<feature type="signal peptide" evidence="1">
    <location>
        <begin position="1"/>
        <end position="17"/>
    </location>
</feature>
<dbReference type="AlphaFoldDB" id="A0A0B2X173"/>
<dbReference type="EMBL" id="AZHE01000005">
    <property type="protein sequence ID" value="KHN99417.1"/>
    <property type="molecule type" value="Genomic_DNA"/>
</dbReference>
<dbReference type="PANTHER" id="PTHR13593">
    <property type="match status" value="1"/>
</dbReference>
<organism evidence="2 3">
    <name type="scientific">Metarhizium album (strain ARSEF 1941)</name>
    <dbReference type="NCBI Taxonomy" id="1081103"/>
    <lineage>
        <taxon>Eukaryota</taxon>
        <taxon>Fungi</taxon>
        <taxon>Dikarya</taxon>
        <taxon>Ascomycota</taxon>
        <taxon>Pezizomycotina</taxon>
        <taxon>Sordariomycetes</taxon>
        <taxon>Hypocreomycetidae</taxon>
        <taxon>Hypocreales</taxon>
        <taxon>Clavicipitaceae</taxon>
        <taxon>Metarhizium</taxon>
    </lineage>
</organism>
<dbReference type="Gene3D" id="3.20.20.190">
    <property type="entry name" value="Phosphatidylinositol (PI) phosphodiesterase"/>
    <property type="match status" value="1"/>
</dbReference>
<proteinExistence type="predicted"/>
<dbReference type="GO" id="GO:0008081">
    <property type="term" value="F:phosphoric diester hydrolase activity"/>
    <property type="evidence" value="ECO:0007669"/>
    <property type="project" value="InterPro"/>
</dbReference>
<comment type="caution">
    <text evidence="2">The sequence shown here is derived from an EMBL/GenBank/DDBJ whole genome shotgun (WGS) entry which is preliminary data.</text>
</comment>
<dbReference type="Proteomes" id="UP000030816">
    <property type="component" value="Unassembled WGS sequence"/>
</dbReference>
<dbReference type="GO" id="GO:0006629">
    <property type="term" value="P:lipid metabolic process"/>
    <property type="evidence" value="ECO:0007669"/>
    <property type="project" value="InterPro"/>
</dbReference>
<dbReference type="InterPro" id="IPR017946">
    <property type="entry name" value="PLC-like_Pdiesterase_TIM-brl"/>
</dbReference>
<keyword evidence="1" id="KW-0732">Signal</keyword>
<dbReference type="OrthoDB" id="1046782at2759"/>
<accession>A0A0B2X173</accession>
<dbReference type="GeneID" id="63737570"/>
<keyword evidence="3" id="KW-1185">Reference proteome</keyword>
<evidence type="ECO:0000313" key="2">
    <source>
        <dbReference type="EMBL" id="KHN99417.1"/>
    </source>
</evidence>
<sequence>MGHVSWALGVLLKIAASLPAACPTDDPGMDRRDLDSNYNENTHVSLVNATPYRWRKSYNSSYQLTGWDAGWPEYIEPGSASTVYVRTCFRCFPQDTMGEATYRIEGTGSPMSLQVAYRSGKNHRAYVQFLEDLETPYSDKSAQHNLGFSQGRGGVGFVLAGTEGDFISNGDRPVAWMQAQLAEIGHLPLREIAMPRSHHSGQWKSQKPIGVATPRNTQTQSLPLYDQLKGGVRVLDLRPLLRKGDFYNHHGSRLGPNFHGMLGASVKDMVAMHNKFMADHPGELYIWDIHEGDARDGDNKYRPLDDRGRLRLYNELRQLSNRVRVPEDVDLSIRPLNQFISRRRGARGRSSVLVRLPTSWAAKPHFPGSKEGFVSGANFPLKTRWSNTNKAEELVKDQLFGLAEARPSRSSGMYDVQWILTQKGAQVAFPVQYNSIIELSGAAWRTLSQEFWEALTDESYPNWVTMDDIHGTSLKAMAMAINKCFAARRCGHLGGRVTGITNTTLVSQEALKDGTET</sequence>
<dbReference type="SUPFAM" id="SSF51695">
    <property type="entry name" value="PLC-like phosphodiesterases"/>
    <property type="match status" value="1"/>
</dbReference>
<reference evidence="2 3" key="1">
    <citation type="journal article" date="2014" name="Proc. Natl. Acad. Sci. U.S.A.">
        <title>Trajectory and genomic determinants of fungal-pathogen speciation and host adaptation.</title>
        <authorList>
            <person name="Hu X."/>
            <person name="Xiao G."/>
            <person name="Zheng P."/>
            <person name="Shang Y."/>
            <person name="Su Y."/>
            <person name="Zhang X."/>
            <person name="Liu X."/>
            <person name="Zhan S."/>
            <person name="St Leger R.J."/>
            <person name="Wang C."/>
        </authorList>
    </citation>
    <scope>NUCLEOTIDE SEQUENCE [LARGE SCALE GENOMIC DNA]</scope>
    <source>
        <strain evidence="2 3">ARSEF 1941</strain>
    </source>
</reference>
<dbReference type="HOGENOM" id="CLU_031469_0_0_1"/>
<dbReference type="RefSeq" id="XP_040680483.1">
    <property type="nucleotide sequence ID" value="XM_040821914.1"/>
</dbReference>
<feature type="chain" id="PRO_5002096888" evidence="1">
    <location>
        <begin position="18"/>
        <end position="517"/>
    </location>
</feature>
<evidence type="ECO:0000256" key="1">
    <source>
        <dbReference type="SAM" id="SignalP"/>
    </source>
</evidence>